<dbReference type="Pfam" id="PF08264">
    <property type="entry name" value="Anticodon_1"/>
    <property type="match status" value="1"/>
</dbReference>
<dbReference type="SUPFAM" id="SSF47323">
    <property type="entry name" value="Anticodon-binding domain of a subclass of class I aminoacyl-tRNA synthetases"/>
    <property type="match status" value="1"/>
</dbReference>
<dbReference type="PANTHER" id="PTHR42780:SF1">
    <property type="entry name" value="ISOLEUCINE--TRNA LIGASE, CYTOPLASMIC"/>
    <property type="match status" value="1"/>
</dbReference>
<sequence length="807" mass="92900">MDKWILSTCQSLIKFVKAEMKLYHLYTVTPRLLLFIEQLTKWYLRLNKKRLKGEEGALEWEESLTTLFSVIFNMVKLMSSFTPFITEYMYQNLKTALAMPKHININNNKQLSKYLLQTESVHYLLLPEYKHDYVDTVIDNGVKNMQTVIELGWTIREKNSVPLKQPLRTFVIISDDQEIINLTTPYTSYIKEELNVQEIVWSNEPIRFGYYRGAEPEFQILGLRVKGSMPVVTERIRRLDEDSILKLKSGEIDQLAIEGFQIGPGDIHTVFKKKEEHFSFFEAQSDENVLVLLSVCPTYQLINDGAIREITNRVQRLRKFMKLSPTDSVDICYNLQSARFIGCSDKLVSHGKTVVQGHLIEWLNKLSVTVVDCSMEPGEAYSMLECCVAWLQAECINKLEECFEEEKLRVLVNLKSQLEMKDEKVCKEVLEWSLEYLSSLTNQKATSNCRNAINTLISNFGKPQIAADPKSKVREYPKNYRNAIEKETKLEPKEVAYFASEVESRFIEVARLEGVDVSHEIKDFEAKLEAKLQELYIYAETRLLYDIKSFSKEANPLPVDRKQSLVNNFITDLKPKLFLWMDQLQIMNELLQEFGGELNSKCFPIEIVTQKNIPQLILEKTVQKPNSTRLVRLQLGLIESKQSSCPLCSYTTVTFQGNIAVVMLENPKGVNIPAANVVANITNIFGLQETSLTQLLNKDCKLANKIIHLNRQKHGIKVELEETNEPIKCCFVNVQTRNLREDSKATILLENPQGKNYILSRTDLVKKIKVVCNINHNIQVHQGTSLLPYSWENVDSLSNKSLTVQQI</sequence>
<dbReference type="InterPro" id="IPR009080">
    <property type="entry name" value="tRNAsynth_Ia_anticodon-bd"/>
</dbReference>
<reference evidence="8 9" key="1">
    <citation type="journal article" date="2023" name="BMC Biol.">
        <title>The compact genome of the sponge Oopsacas minuta (Hexactinellida) is lacking key metazoan core genes.</title>
        <authorList>
            <person name="Santini S."/>
            <person name="Schenkelaars Q."/>
            <person name="Jourda C."/>
            <person name="Duchesne M."/>
            <person name="Belahbib H."/>
            <person name="Rocher C."/>
            <person name="Selva M."/>
            <person name="Riesgo A."/>
            <person name="Vervoort M."/>
            <person name="Leys S.P."/>
            <person name="Kodjabachian L."/>
            <person name="Le Bivic A."/>
            <person name="Borchiellini C."/>
            <person name="Claverie J.M."/>
            <person name="Renard E."/>
        </authorList>
    </citation>
    <scope>NUCLEOTIDE SEQUENCE [LARGE SCALE GENOMIC DNA]</scope>
    <source>
        <strain evidence="8">SPO-2</strain>
    </source>
</reference>
<evidence type="ECO:0000256" key="2">
    <source>
        <dbReference type="ARBA" id="ARBA00022741"/>
    </source>
</evidence>
<evidence type="ECO:0000259" key="6">
    <source>
        <dbReference type="Pfam" id="PF08264"/>
    </source>
</evidence>
<evidence type="ECO:0000259" key="7">
    <source>
        <dbReference type="Pfam" id="PF23567"/>
    </source>
</evidence>
<keyword evidence="4" id="KW-0648">Protein biosynthesis</keyword>
<feature type="domain" description="Isoleucine--tRNA ligase cytoplasmic ubiquitin-like" evidence="7">
    <location>
        <begin position="729"/>
        <end position="805"/>
    </location>
</feature>
<evidence type="ECO:0000256" key="3">
    <source>
        <dbReference type="ARBA" id="ARBA00022840"/>
    </source>
</evidence>
<evidence type="ECO:0000313" key="8">
    <source>
        <dbReference type="EMBL" id="KAI6654161.1"/>
    </source>
</evidence>
<keyword evidence="3" id="KW-0067">ATP-binding</keyword>
<dbReference type="GO" id="GO:0005524">
    <property type="term" value="F:ATP binding"/>
    <property type="evidence" value="ECO:0007669"/>
    <property type="project" value="UniProtKB-KW"/>
</dbReference>
<keyword evidence="9" id="KW-1185">Reference proteome</keyword>
<dbReference type="AlphaFoldDB" id="A0AAV7K1L6"/>
<dbReference type="Gene3D" id="1.10.730.10">
    <property type="entry name" value="Isoleucyl-tRNA Synthetase, Domain 1"/>
    <property type="match status" value="1"/>
</dbReference>
<gene>
    <name evidence="8" type="ORF">LOD99_3006</name>
</gene>
<keyword evidence="1 8" id="KW-0436">Ligase</keyword>
<evidence type="ECO:0000256" key="1">
    <source>
        <dbReference type="ARBA" id="ARBA00022598"/>
    </source>
</evidence>
<dbReference type="InterPro" id="IPR033709">
    <property type="entry name" value="Anticodon_Ile_ABEc"/>
</dbReference>
<proteinExistence type="predicted"/>
<name>A0AAV7K1L6_9METZ</name>
<organism evidence="8 9">
    <name type="scientific">Oopsacas minuta</name>
    <dbReference type="NCBI Taxonomy" id="111878"/>
    <lineage>
        <taxon>Eukaryota</taxon>
        <taxon>Metazoa</taxon>
        <taxon>Porifera</taxon>
        <taxon>Hexactinellida</taxon>
        <taxon>Hexasterophora</taxon>
        <taxon>Lyssacinosida</taxon>
        <taxon>Leucopsacidae</taxon>
        <taxon>Oopsacas</taxon>
    </lineage>
</organism>
<dbReference type="GO" id="GO:0004822">
    <property type="term" value="F:isoleucine-tRNA ligase activity"/>
    <property type="evidence" value="ECO:0007669"/>
    <property type="project" value="InterPro"/>
</dbReference>
<evidence type="ECO:0000313" key="9">
    <source>
        <dbReference type="Proteomes" id="UP001165289"/>
    </source>
</evidence>
<dbReference type="Proteomes" id="UP001165289">
    <property type="component" value="Unassembled WGS sequence"/>
</dbReference>
<accession>A0AAV7K1L6</accession>
<dbReference type="CDD" id="cd07961">
    <property type="entry name" value="Anticodon_Ia_Ile_ABEc"/>
    <property type="match status" value="1"/>
</dbReference>
<dbReference type="PANTHER" id="PTHR42780">
    <property type="entry name" value="SOLEUCYL-TRNA SYNTHETASE"/>
    <property type="match status" value="1"/>
</dbReference>
<dbReference type="GO" id="GO:0006428">
    <property type="term" value="P:isoleucyl-tRNA aminoacylation"/>
    <property type="evidence" value="ECO:0007669"/>
    <property type="project" value="TreeGrafter"/>
</dbReference>
<feature type="domain" description="Methionyl/Valyl/Leucyl/Isoleucyl-tRNA synthetase anticodon-binding" evidence="6">
    <location>
        <begin position="2"/>
        <end position="169"/>
    </location>
</feature>
<protein>
    <submittedName>
        <fullName evidence="8">Isoleucine--tRNA ligase, cytoplasmic</fullName>
    </submittedName>
</protein>
<dbReference type="InterPro" id="IPR057033">
    <property type="entry name" value="Ubiquitin_IARS1"/>
</dbReference>
<dbReference type="Pfam" id="PF19302">
    <property type="entry name" value="DUF5915"/>
    <property type="match status" value="1"/>
</dbReference>
<evidence type="ECO:0000256" key="5">
    <source>
        <dbReference type="ARBA" id="ARBA00023146"/>
    </source>
</evidence>
<evidence type="ECO:0000256" key="4">
    <source>
        <dbReference type="ARBA" id="ARBA00022917"/>
    </source>
</evidence>
<dbReference type="GO" id="GO:0000049">
    <property type="term" value="F:tRNA binding"/>
    <property type="evidence" value="ECO:0007669"/>
    <property type="project" value="InterPro"/>
</dbReference>
<dbReference type="EMBL" id="JAKMXF010000233">
    <property type="protein sequence ID" value="KAI6654161.1"/>
    <property type="molecule type" value="Genomic_DNA"/>
</dbReference>
<dbReference type="InterPro" id="IPR023586">
    <property type="entry name" value="Ile-tRNA-ligase_type2"/>
</dbReference>
<keyword evidence="2" id="KW-0547">Nucleotide-binding</keyword>
<dbReference type="InterPro" id="IPR013155">
    <property type="entry name" value="M/V/L/I-tRNA-synth_anticd-bd"/>
</dbReference>
<keyword evidence="5" id="KW-0030">Aminoacyl-tRNA synthetase</keyword>
<comment type="caution">
    <text evidence="8">The sequence shown here is derived from an EMBL/GenBank/DDBJ whole genome shotgun (WGS) entry which is preliminary data.</text>
</comment>
<dbReference type="Pfam" id="PF23567">
    <property type="entry name" value="Ubiquitin_IARS1"/>
    <property type="match status" value="1"/>
</dbReference>